<feature type="transmembrane region" description="Helical" evidence="2">
    <location>
        <begin position="129"/>
        <end position="147"/>
    </location>
</feature>
<gene>
    <name evidence="3" type="ORF">F8O05_08480</name>
</gene>
<dbReference type="EMBL" id="WBKB01000004">
    <property type="protein sequence ID" value="KAB1643243.1"/>
    <property type="molecule type" value="Genomic_DNA"/>
</dbReference>
<comment type="caution">
    <text evidence="3">The sequence shown here is derived from an EMBL/GenBank/DDBJ whole genome shotgun (WGS) entry which is preliminary data.</text>
</comment>
<evidence type="ECO:0000256" key="2">
    <source>
        <dbReference type="SAM" id="Phobius"/>
    </source>
</evidence>
<dbReference type="AlphaFoldDB" id="A0A7J5BB29"/>
<keyword evidence="2" id="KW-0472">Membrane</keyword>
<feature type="transmembrane region" description="Helical" evidence="2">
    <location>
        <begin position="173"/>
        <end position="196"/>
    </location>
</feature>
<name>A0A7J5BB29_9MICO</name>
<keyword evidence="4" id="KW-1185">Reference proteome</keyword>
<proteinExistence type="predicted"/>
<feature type="region of interest" description="Disordered" evidence="1">
    <location>
        <begin position="1"/>
        <end position="58"/>
    </location>
</feature>
<feature type="region of interest" description="Disordered" evidence="1">
    <location>
        <begin position="71"/>
        <end position="91"/>
    </location>
</feature>
<feature type="transmembrane region" description="Helical" evidence="2">
    <location>
        <begin position="229"/>
        <end position="254"/>
    </location>
</feature>
<keyword evidence="2" id="KW-1133">Transmembrane helix</keyword>
<reference evidence="3 4" key="1">
    <citation type="submission" date="2019-09" db="EMBL/GenBank/DDBJ databases">
        <title>Phylogeny of genus Pseudoclavibacter and closely related genus.</title>
        <authorList>
            <person name="Li Y."/>
        </authorList>
    </citation>
    <scope>NUCLEOTIDE SEQUENCE [LARGE SCALE GENOMIC DNA]</scope>
    <source>
        <strain evidence="3 4">KCTC 13959</strain>
    </source>
</reference>
<dbReference type="RefSeq" id="WP_158052292.1">
    <property type="nucleotide sequence ID" value="NZ_WBKB01000004.1"/>
</dbReference>
<protein>
    <submittedName>
        <fullName evidence="3">Uncharacterized protein</fullName>
    </submittedName>
</protein>
<accession>A0A7J5BB29</accession>
<keyword evidence="2" id="KW-0812">Transmembrane</keyword>
<sequence length="270" mass="29518">MSHTGDYANEPYDDGQPTKAYHYRDAESPNKSKFDWQRSSGGEAPTDEIDLPQEPSDRTRVMPMAEQEAKTAVYSPVPQQQQRAAEAKTTPSFQEVTYQPQQPVQYVQQPTFTPHPSDLRKGASAGARVSSVIVNLVLTALIFLLLWDYRGINTFNSVVLIWFTDLNLGLNPMLAYSLIPIMIGILGLLSGLTLWLSATGTGVFGVLMFVFSVVAVGVQGIVGGEFSKFLGFALPLLFPTSLLMMGAAFGAGFARRAGARKMIRAYTGRL</sequence>
<organism evidence="3 4">
    <name type="scientific">Gulosibacter chungangensis</name>
    <dbReference type="NCBI Taxonomy" id="979746"/>
    <lineage>
        <taxon>Bacteria</taxon>
        <taxon>Bacillati</taxon>
        <taxon>Actinomycetota</taxon>
        <taxon>Actinomycetes</taxon>
        <taxon>Micrococcales</taxon>
        <taxon>Microbacteriaceae</taxon>
        <taxon>Gulosibacter</taxon>
    </lineage>
</organism>
<dbReference type="Proteomes" id="UP000433493">
    <property type="component" value="Unassembled WGS sequence"/>
</dbReference>
<evidence type="ECO:0000313" key="3">
    <source>
        <dbReference type="EMBL" id="KAB1643243.1"/>
    </source>
</evidence>
<feature type="transmembrane region" description="Helical" evidence="2">
    <location>
        <begin position="203"/>
        <end position="223"/>
    </location>
</feature>
<evidence type="ECO:0000256" key="1">
    <source>
        <dbReference type="SAM" id="MobiDB-lite"/>
    </source>
</evidence>
<evidence type="ECO:0000313" key="4">
    <source>
        <dbReference type="Proteomes" id="UP000433493"/>
    </source>
</evidence>
<feature type="compositionally biased region" description="Polar residues" evidence="1">
    <location>
        <begin position="77"/>
        <end position="91"/>
    </location>
</feature>
<feature type="compositionally biased region" description="Basic and acidic residues" evidence="1">
    <location>
        <begin position="22"/>
        <end position="36"/>
    </location>
</feature>